<dbReference type="Gene3D" id="2.60.120.970">
    <property type="match status" value="1"/>
</dbReference>
<evidence type="ECO:0000313" key="9">
    <source>
        <dbReference type="Proteomes" id="UP000192223"/>
    </source>
</evidence>
<evidence type="ECO:0000256" key="7">
    <source>
        <dbReference type="SAM" id="SignalP"/>
    </source>
</evidence>
<dbReference type="PANTHER" id="PTHR11848">
    <property type="entry name" value="TGF-BETA FAMILY"/>
    <property type="match status" value="1"/>
</dbReference>
<dbReference type="OrthoDB" id="5949851at2759"/>
<name>A0A1W4X4F3_AGRPL</name>
<protein>
    <submittedName>
        <fullName evidence="10">Bone morphogenetic protein 4</fullName>
    </submittedName>
</protein>
<sequence length="333" mass="37937">MGLQFWTIVVALTLLFSLSVSVFKVVVSADQDLVQNLGLEVLPDVSKINISQEEYSRMMKTYLVHLVDSSGENSIPQLLTFVAERKHWRRKIDQGIRLTFAVTPSSAEVEQGELRLLLPPMEKTSPRIQVFQILGVRRRKLIHEGIAYGSSTQPKWHEIDVTAAVRSWINGNRNLGLEIECSDCTKIVNPLHTYLNVLVHTDLKRRRRSHSSTYEQEGKTDCRPKDKKRRCCRHSMTVVFSKLKVPQINSIIQPKSYEAGFCKGRCPLNYNLATNHSRIQSLVHRVDKSNVPKVCCAPSKLAPLDILRVNPYDVTKLTVEKWDNMKVLECACS</sequence>
<evidence type="ECO:0000259" key="8">
    <source>
        <dbReference type="PROSITE" id="PS51362"/>
    </source>
</evidence>
<feature type="signal peptide" evidence="7">
    <location>
        <begin position="1"/>
        <end position="21"/>
    </location>
</feature>
<evidence type="ECO:0000256" key="3">
    <source>
        <dbReference type="ARBA" id="ARBA00022525"/>
    </source>
</evidence>
<dbReference type="GO" id="GO:0005615">
    <property type="term" value="C:extracellular space"/>
    <property type="evidence" value="ECO:0007669"/>
    <property type="project" value="TreeGrafter"/>
</dbReference>
<dbReference type="GO" id="GO:0005125">
    <property type="term" value="F:cytokine activity"/>
    <property type="evidence" value="ECO:0007669"/>
    <property type="project" value="TreeGrafter"/>
</dbReference>
<dbReference type="InParanoid" id="A0A1W4X4F3"/>
<dbReference type="AlphaFoldDB" id="A0A1W4X4F3"/>
<feature type="chain" id="PRO_5010720972" evidence="7">
    <location>
        <begin position="22"/>
        <end position="333"/>
    </location>
</feature>
<reference evidence="10" key="1">
    <citation type="submission" date="2025-08" db="UniProtKB">
        <authorList>
            <consortium name="RefSeq"/>
        </authorList>
    </citation>
    <scope>IDENTIFICATION</scope>
    <source>
        <tissue evidence="10">Entire body</tissue>
    </source>
</reference>
<dbReference type="Pfam" id="PF00019">
    <property type="entry name" value="TGF_beta"/>
    <property type="match status" value="1"/>
</dbReference>
<feature type="domain" description="TGF-beta family profile" evidence="8">
    <location>
        <begin position="205"/>
        <end position="333"/>
    </location>
</feature>
<comment type="subcellular location">
    <subcellularLocation>
        <location evidence="1">Secreted</location>
    </subcellularLocation>
</comment>
<accession>A0A1W4X4F3</accession>
<dbReference type="STRING" id="224129.A0A1W4X4F3"/>
<keyword evidence="4 6" id="KW-0339">Growth factor</keyword>
<dbReference type="SUPFAM" id="SSF57501">
    <property type="entry name" value="Cystine-knot cytokines"/>
    <property type="match status" value="1"/>
</dbReference>
<keyword evidence="9" id="KW-1185">Reference proteome</keyword>
<dbReference type="Gene3D" id="2.10.90.10">
    <property type="entry name" value="Cystine-knot cytokines"/>
    <property type="match status" value="1"/>
</dbReference>
<dbReference type="PROSITE" id="PS51362">
    <property type="entry name" value="TGF_BETA_2"/>
    <property type="match status" value="1"/>
</dbReference>
<dbReference type="InterPro" id="IPR001839">
    <property type="entry name" value="TGF-b_C"/>
</dbReference>
<dbReference type="GeneID" id="108740919"/>
<keyword evidence="5" id="KW-1015">Disulfide bond</keyword>
<dbReference type="GO" id="GO:0008083">
    <property type="term" value="F:growth factor activity"/>
    <property type="evidence" value="ECO:0007669"/>
    <property type="project" value="UniProtKB-KW"/>
</dbReference>
<dbReference type="InterPro" id="IPR029034">
    <property type="entry name" value="Cystine-knot_cytokine"/>
</dbReference>
<organism evidence="9 10">
    <name type="scientific">Agrilus planipennis</name>
    <name type="common">Emerald ash borer</name>
    <name type="synonym">Agrilus marcopoli</name>
    <dbReference type="NCBI Taxonomy" id="224129"/>
    <lineage>
        <taxon>Eukaryota</taxon>
        <taxon>Metazoa</taxon>
        <taxon>Ecdysozoa</taxon>
        <taxon>Arthropoda</taxon>
        <taxon>Hexapoda</taxon>
        <taxon>Insecta</taxon>
        <taxon>Pterygota</taxon>
        <taxon>Neoptera</taxon>
        <taxon>Endopterygota</taxon>
        <taxon>Coleoptera</taxon>
        <taxon>Polyphaga</taxon>
        <taxon>Elateriformia</taxon>
        <taxon>Buprestoidea</taxon>
        <taxon>Buprestidae</taxon>
        <taxon>Agrilinae</taxon>
        <taxon>Agrilus</taxon>
    </lineage>
</organism>
<comment type="similarity">
    <text evidence="2 6">Belongs to the TGF-beta family.</text>
</comment>
<dbReference type="PROSITE" id="PS00250">
    <property type="entry name" value="TGF_BETA_1"/>
    <property type="match status" value="1"/>
</dbReference>
<dbReference type="KEGG" id="apln:108740919"/>
<dbReference type="PANTHER" id="PTHR11848:SF119">
    <property type="entry name" value="TGF-BETA FAMILY PROFILE DOMAIN-CONTAINING PROTEIN"/>
    <property type="match status" value="1"/>
</dbReference>
<proteinExistence type="inferred from homology"/>
<dbReference type="SMART" id="SM00204">
    <property type="entry name" value="TGFB"/>
    <property type="match status" value="1"/>
</dbReference>
<dbReference type="RefSeq" id="XP_018330959.1">
    <property type="nucleotide sequence ID" value="XM_018475457.1"/>
</dbReference>
<evidence type="ECO:0000313" key="10">
    <source>
        <dbReference type="RefSeq" id="XP_018330959.1"/>
    </source>
</evidence>
<keyword evidence="3" id="KW-0964">Secreted</keyword>
<evidence type="ECO:0000256" key="4">
    <source>
        <dbReference type="ARBA" id="ARBA00023030"/>
    </source>
</evidence>
<dbReference type="InterPro" id="IPR015615">
    <property type="entry name" value="TGF-beta-rel"/>
</dbReference>
<dbReference type="Pfam" id="PF00688">
    <property type="entry name" value="TGFb_propeptide"/>
    <property type="match status" value="1"/>
</dbReference>
<dbReference type="InterPro" id="IPR001111">
    <property type="entry name" value="TGF-b_propeptide"/>
</dbReference>
<evidence type="ECO:0000256" key="2">
    <source>
        <dbReference type="ARBA" id="ARBA00006656"/>
    </source>
</evidence>
<gene>
    <name evidence="10" type="primary">LOC108740919</name>
</gene>
<evidence type="ECO:0000256" key="6">
    <source>
        <dbReference type="RuleBase" id="RU000354"/>
    </source>
</evidence>
<evidence type="ECO:0000256" key="5">
    <source>
        <dbReference type="ARBA" id="ARBA00023157"/>
    </source>
</evidence>
<evidence type="ECO:0000256" key="1">
    <source>
        <dbReference type="ARBA" id="ARBA00004613"/>
    </source>
</evidence>
<dbReference type="Proteomes" id="UP000192223">
    <property type="component" value="Unplaced"/>
</dbReference>
<dbReference type="InterPro" id="IPR017948">
    <property type="entry name" value="TGFb_CS"/>
</dbReference>
<keyword evidence="7" id="KW-0732">Signal</keyword>
<dbReference type="CDD" id="cd13755">
    <property type="entry name" value="TGF_beta_maverick"/>
    <property type="match status" value="1"/>
</dbReference>